<sequence length="368" mass="39494">MPAIPLPFIVTAVLLVLLLEMLRARQGAPLFALFVAACALQTGVVGLRWSVDPAWVRMVQPVLAACLPPLALAAFNSLRGRKVSLVGGLWPLCILGVSVLRPIAIDPVLILEFALYGLIIMILPLPEDALKRVRLGDEWTVTRARYGVAALLLLSAVVDTVVAVMLAEHAVANAAPAIAAMMGIMLVGLAAVLLRRTVATLPDTEAGGAARADARRAYARRADAGPTGRPAGGRALADAGQAEAREAEAPRNEELDRESAQRVLLQVEAALAGGLYRDHDLTLQRIARRTGITARKISYAVNRFRGCTVTDLVNGYRVREAMRLLRESDLPVTEVMLDAGFQTKSNFNRAFRAVAGRTPSAYRQSENG</sequence>
<dbReference type="GO" id="GO:0003700">
    <property type="term" value="F:DNA-binding transcription factor activity"/>
    <property type="evidence" value="ECO:0007669"/>
    <property type="project" value="InterPro"/>
</dbReference>
<dbReference type="PANTHER" id="PTHR43280:SF29">
    <property type="entry name" value="ARAC-FAMILY TRANSCRIPTIONAL REGULATOR"/>
    <property type="match status" value="1"/>
</dbReference>
<protein>
    <submittedName>
        <fullName evidence="7">AraC family transcriptional regulator</fullName>
    </submittedName>
</protein>
<proteinExistence type="predicted"/>
<feature type="transmembrane region" description="Helical" evidence="5">
    <location>
        <begin position="30"/>
        <end position="49"/>
    </location>
</feature>
<keyword evidence="1" id="KW-0805">Transcription regulation</keyword>
<keyword evidence="2" id="KW-0238">DNA-binding</keyword>
<evidence type="ECO:0000256" key="5">
    <source>
        <dbReference type="SAM" id="Phobius"/>
    </source>
</evidence>
<dbReference type="InterPro" id="IPR009057">
    <property type="entry name" value="Homeodomain-like_sf"/>
</dbReference>
<dbReference type="Gene3D" id="1.10.10.60">
    <property type="entry name" value="Homeodomain-like"/>
    <property type="match status" value="1"/>
</dbReference>
<dbReference type="AlphaFoldDB" id="A0A399IWB0"/>
<feature type="region of interest" description="Disordered" evidence="4">
    <location>
        <begin position="219"/>
        <end position="256"/>
    </location>
</feature>
<evidence type="ECO:0000256" key="2">
    <source>
        <dbReference type="ARBA" id="ARBA00023125"/>
    </source>
</evidence>
<feature type="transmembrane region" description="Helical" evidence="5">
    <location>
        <begin position="146"/>
        <end position="167"/>
    </location>
</feature>
<evidence type="ECO:0000256" key="1">
    <source>
        <dbReference type="ARBA" id="ARBA00023015"/>
    </source>
</evidence>
<dbReference type="OrthoDB" id="345413at2"/>
<dbReference type="SMART" id="SM00342">
    <property type="entry name" value="HTH_ARAC"/>
    <property type="match status" value="1"/>
</dbReference>
<evidence type="ECO:0000313" key="8">
    <source>
        <dbReference type="Proteomes" id="UP000265848"/>
    </source>
</evidence>
<gene>
    <name evidence="7" type="ORF">DL237_17450</name>
</gene>
<keyword evidence="5" id="KW-0472">Membrane</keyword>
<dbReference type="GO" id="GO:0043565">
    <property type="term" value="F:sequence-specific DNA binding"/>
    <property type="evidence" value="ECO:0007669"/>
    <property type="project" value="InterPro"/>
</dbReference>
<keyword evidence="3" id="KW-0804">Transcription</keyword>
<organism evidence="7 8">
    <name type="scientific">Pseudooceanicola sediminis</name>
    <dbReference type="NCBI Taxonomy" id="2211117"/>
    <lineage>
        <taxon>Bacteria</taxon>
        <taxon>Pseudomonadati</taxon>
        <taxon>Pseudomonadota</taxon>
        <taxon>Alphaproteobacteria</taxon>
        <taxon>Rhodobacterales</taxon>
        <taxon>Paracoccaceae</taxon>
        <taxon>Pseudooceanicola</taxon>
    </lineage>
</organism>
<feature type="compositionally biased region" description="Low complexity" evidence="4">
    <location>
        <begin position="224"/>
        <end position="242"/>
    </location>
</feature>
<dbReference type="PANTHER" id="PTHR43280">
    <property type="entry name" value="ARAC-FAMILY TRANSCRIPTIONAL REGULATOR"/>
    <property type="match status" value="1"/>
</dbReference>
<dbReference type="InterPro" id="IPR018060">
    <property type="entry name" value="HTH_AraC"/>
</dbReference>
<accession>A0A399IWB0</accession>
<reference evidence="7 8" key="1">
    <citation type="submission" date="2018-08" db="EMBL/GenBank/DDBJ databases">
        <title>Pseudooceanicola sediminis CY03 in the family Rhodobacteracea.</title>
        <authorList>
            <person name="Zhang Y.-J."/>
        </authorList>
    </citation>
    <scope>NUCLEOTIDE SEQUENCE [LARGE SCALE GENOMIC DNA]</scope>
    <source>
        <strain evidence="7 8">CY03</strain>
    </source>
</reference>
<feature type="compositionally biased region" description="Basic and acidic residues" evidence="4">
    <location>
        <begin position="243"/>
        <end position="256"/>
    </location>
</feature>
<evidence type="ECO:0000313" key="7">
    <source>
        <dbReference type="EMBL" id="RII37453.1"/>
    </source>
</evidence>
<comment type="caution">
    <text evidence="7">The sequence shown here is derived from an EMBL/GenBank/DDBJ whole genome shotgun (WGS) entry which is preliminary data.</text>
</comment>
<feature type="transmembrane region" description="Helical" evidence="5">
    <location>
        <begin position="55"/>
        <end position="76"/>
    </location>
</feature>
<evidence type="ECO:0000259" key="6">
    <source>
        <dbReference type="PROSITE" id="PS01124"/>
    </source>
</evidence>
<feature type="transmembrane region" description="Helical" evidence="5">
    <location>
        <begin position="173"/>
        <end position="194"/>
    </location>
</feature>
<keyword evidence="5" id="KW-1133">Transmembrane helix</keyword>
<keyword evidence="8" id="KW-1185">Reference proteome</keyword>
<dbReference type="Pfam" id="PF12833">
    <property type="entry name" value="HTH_18"/>
    <property type="match status" value="1"/>
</dbReference>
<keyword evidence="5" id="KW-0812">Transmembrane</keyword>
<dbReference type="Proteomes" id="UP000265848">
    <property type="component" value="Unassembled WGS sequence"/>
</dbReference>
<feature type="domain" description="HTH araC/xylS-type" evidence="6">
    <location>
        <begin position="261"/>
        <end position="365"/>
    </location>
</feature>
<dbReference type="RefSeq" id="WP_119400373.1">
    <property type="nucleotide sequence ID" value="NZ_QWJJ01000017.1"/>
</dbReference>
<dbReference type="SUPFAM" id="SSF46689">
    <property type="entry name" value="Homeodomain-like"/>
    <property type="match status" value="1"/>
</dbReference>
<feature type="transmembrane region" description="Helical" evidence="5">
    <location>
        <begin position="83"/>
        <end position="101"/>
    </location>
</feature>
<evidence type="ECO:0000256" key="4">
    <source>
        <dbReference type="SAM" id="MobiDB-lite"/>
    </source>
</evidence>
<feature type="transmembrane region" description="Helical" evidence="5">
    <location>
        <begin position="107"/>
        <end position="125"/>
    </location>
</feature>
<dbReference type="PROSITE" id="PS01124">
    <property type="entry name" value="HTH_ARAC_FAMILY_2"/>
    <property type="match status" value="1"/>
</dbReference>
<evidence type="ECO:0000256" key="3">
    <source>
        <dbReference type="ARBA" id="ARBA00023163"/>
    </source>
</evidence>
<dbReference type="EMBL" id="QWJJ01000017">
    <property type="protein sequence ID" value="RII37453.1"/>
    <property type="molecule type" value="Genomic_DNA"/>
</dbReference>
<feature type="transmembrane region" description="Helical" evidence="5">
    <location>
        <begin position="6"/>
        <end position="23"/>
    </location>
</feature>
<name>A0A399IWB0_9RHOB</name>